<name>K3XAY9_GLOUD</name>
<reference evidence="1" key="3">
    <citation type="submission" date="2015-02" db="UniProtKB">
        <authorList>
            <consortium name="EnsemblProtists"/>
        </authorList>
    </citation>
    <scope>IDENTIFICATION</scope>
    <source>
        <strain evidence="1">DAOM BR144</strain>
    </source>
</reference>
<proteinExistence type="predicted"/>
<dbReference type="HOGENOM" id="CLU_1201926_0_0_1"/>
<evidence type="ECO:0000313" key="2">
    <source>
        <dbReference type="Proteomes" id="UP000019132"/>
    </source>
</evidence>
<sequence>MELRLRKVMEKRKKTKRKSVYRLSDLDAEKGERILKKMRLECDYLYFKEPVGTSVSGYARLDGAEDAATQRSSYLTYLETHLKSITEEKELHVLDVVEDETLLSVIDPRLPFQMDGTADVVLGDRRSVTYHELLLVALEYPSNAFQFIAAAVADSDSAKPFSVPFIDQTLTKCKIDDFLPMPADEMVERYELMANALESELLITRRVEYMQHLIRKMPMHAHMYEDDEKTL</sequence>
<dbReference type="VEuPathDB" id="FungiDB:PYU1_G014357"/>
<dbReference type="OMA" id="RVEYMQH"/>
<reference evidence="2" key="1">
    <citation type="journal article" date="2010" name="Genome Biol.">
        <title>Genome sequence of the necrotrophic plant pathogen Pythium ultimum reveals original pathogenicity mechanisms and effector repertoire.</title>
        <authorList>
            <person name="Levesque C.A."/>
            <person name="Brouwer H."/>
            <person name="Cano L."/>
            <person name="Hamilton J.P."/>
            <person name="Holt C."/>
            <person name="Huitema E."/>
            <person name="Raffaele S."/>
            <person name="Robideau G.P."/>
            <person name="Thines M."/>
            <person name="Win J."/>
            <person name="Zerillo M.M."/>
            <person name="Beakes G.W."/>
            <person name="Boore J.L."/>
            <person name="Busam D."/>
            <person name="Dumas B."/>
            <person name="Ferriera S."/>
            <person name="Fuerstenberg S.I."/>
            <person name="Gachon C.M."/>
            <person name="Gaulin E."/>
            <person name="Govers F."/>
            <person name="Grenville-Briggs L."/>
            <person name="Horner N."/>
            <person name="Hostetler J."/>
            <person name="Jiang R.H."/>
            <person name="Johnson J."/>
            <person name="Krajaejun T."/>
            <person name="Lin H."/>
            <person name="Meijer H.J."/>
            <person name="Moore B."/>
            <person name="Morris P."/>
            <person name="Phuntmart V."/>
            <person name="Puiu D."/>
            <person name="Shetty J."/>
            <person name="Stajich J.E."/>
            <person name="Tripathy S."/>
            <person name="Wawra S."/>
            <person name="van West P."/>
            <person name="Whitty B.R."/>
            <person name="Coutinho P.M."/>
            <person name="Henrissat B."/>
            <person name="Martin F."/>
            <person name="Thomas P.D."/>
            <person name="Tyler B.M."/>
            <person name="De Vries R.P."/>
            <person name="Kamoun S."/>
            <person name="Yandell M."/>
            <person name="Tisserat N."/>
            <person name="Buell C.R."/>
        </authorList>
    </citation>
    <scope>NUCLEOTIDE SEQUENCE</scope>
    <source>
        <strain evidence="2">DAOM:BR144</strain>
    </source>
</reference>
<dbReference type="AlphaFoldDB" id="K3XAY9"/>
<dbReference type="Proteomes" id="UP000019132">
    <property type="component" value="Unassembled WGS sequence"/>
</dbReference>
<reference evidence="2" key="2">
    <citation type="submission" date="2010-04" db="EMBL/GenBank/DDBJ databases">
        <authorList>
            <person name="Buell R."/>
            <person name="Hamilton J."/>
            <person name="Hostetler J."/>
        </authorList>
    </citation>
    <scope>NUCLEOTIDE SEQUENCE [LARGE SCALE GENOMIC DNA]</scope>
    <source>
        <strain evidence="2">DAOM:BR144</strain>
    </source>
</reference>
<evidence type="ECO:0000313" key="1">
    <source>
        <dbReference type="EnsemblProtists" id="PYU1_T014388"/>
    </source>
</evidence>
<dbReference type="EMBL" id="GL376565">
    <property type="status" value="NOT_ANNOTATED_CDS"/>
    <property type="molecule type" value="Genomic_DNA"/>
</dbReference>
<protein>
    <submittedName>
        <fullName evidence="1">Uncharacterized protein</fullName>
    </submittedName>
</protein>
<accession>K3XAY9</accession>
<dbReference type="eggNOG" id="ENOG502SG8A">
    <property type="taxonomic scope" value="Eukaryota"/>
</dbReference>
<organism evidence="1 2">
    <name type="scientific">Globisporangium ultimum (strain ATCC 200006 / CBS 805.95 / DAOM BR144)</name>
    <name type="common">Pythium ultimum</name>
    <dbReference type="NCBI Taxonomy" id="431595"/>
    <lineage>
        <taxon>Eukaryota</taxon>
        <taxon>Sar</taxon>
        <taxon>Stramenopiles</taxon>
        <taxon>Oomycota</taxon>
        <taxon>Peronosporomycetes</taxon>
        <taxon>Pythiales</taxon>
        <taxon>Pythiaceae</taxon>
        <taxon>Globisporangium</taxon>
    </lineage>
</organism>
<dbReference type="EnsemblProtists" id="PYU1_T014388">
    <property type="protein sequence ID" value="PYU1_T014388"/>
    <property type="gene ID" value="PYU1_G014357"/>
</dbReference>
<dbReference type="InParanoid" id="K3XAY9"/>
<keyword evidence="2" id="KW-1185">Reference proteome</keyword>